<dbReference type="Proteomes" id="UP001153954">
    <property type="component" value="Unassembled WGS sequence"/>
</dbReference>
<proteinExistence type="predicted"/>
<dbReference type="Pfam" id="PF00078">
    <property type="entry name" value="RVT_1"/>
    <property type="match status" value="1"/>
</dbReference>
<dbReference type="InterPro" id="IPR000477">
    <property type="entry name" value="RT_dom"/>
</dbReference>
<dbReference type="GO" id="GO:0071897">
    <property type="term" value="P:DNA biosynthetic process"/>
    <property type="evidence" value="ECO:0007669"/>
    <property type="project" value="UniProtKB-ARBA"/>
</dbReference>
<accession>A0AAU9TGY7</accession>
<reference evidence="2" key="1">
    <citation type="submission" date="2022-03" db="EMBL/GenBank/DDBJ databases">
        <authorList>
            <person name="Tunstrom K."/>
        </authorList>
    </citation>
    <scope>NUCLEOTIDE SEQUENCE</scope>
</reference>
<sequence length="109" mass="12744">MPFGICPASAVFHKKMIENFDDLDGVCMYMDDLLIYGCNKEEHDERLNGVLERCRKINLKLNKNKCKFGLEEIKYLGHKITKNRLYPDDSHITAITKMPIPKNKKDIER</sequence>
<evidence type="ECO:0000259" key="1">
    <source>
        <dbReference type="Pfam" id="PF00078"/>
    </source>
</evidence>
<dbReference type="Gene3D" id="3.30.70.270">
    <property type="match status" value="1"/>
</dbReference>
<keyword evidence="3" id="KW-1185">Reference proteome</keyword>
<dbReference type="FunFam" id="3.30.70.270:FF:000003">
    <property type="entry name" value="Transposon Ty3-G Gag-Pol polyprotein"/>
    <property type="match status" value="1"/>
</dbReference>
<dbReference type="PANTHER" id="PTHR37984:SF5">
    <property type="entry name" value="PROTEIN NYNRIN-LIKE"/>
    <property type="match status" value="1"/>
</dbReference>
<dbReference type="PANTHER" id="PTHR37984">
    <property type="entry name" value="PROTEIN CBG26694"/>
    <property type="match status" value="1"/>
</dbReference>
<dbReference type="AlphaFoldDB" id="A0AAU9TGY7"/>
<dbReference type="InterPro" id="IPR050951">
    <property type="entry name" value="Retrovirus_Pol_polyprotein"/>
</dbReference>
<feature type="domain" description="Reverse transcriptase" evidence="1">
    <location>
        <begin position="1"/>
        <end position="80"/>
    </location>
</feature>
<dbReference type="EMBL" id="CAKOGL010000004">
    <property type="protein sequence ID" value="CAH2085362.1"/>
    <property type="molecule type" value="Genomic_DNA"/>
</dbReference>
<comment type="caution">
    <text evidence="2">The sequence shown here is derived from an EMBL/GenBank/DDBJ whole genome shotgun (WGS) entry which is preliminary data.</text>
</comment>
<gene>
    <name evidence="2" type="ORF">EEDITHA_LOCUS1843</name>
</gene>
<dbReference type="InterPro" id="IPR043128">
    <property type="entry name" value="Rev_trsase/Diguanyl_cyclase"/>
</dbReference>
<dbReference type="SUPFAM" id="SSF56672">
    <property type="entry name" value="DNA/RNA polymerases"/>
    <property type="match status" value="1"/>
</dbReference>
<dbReference type="CDD" id="cd01647">
    <property type="entry name" value="RT_LTR"/>
    <property type="match status" value="1"/>
</dbReference>
<evidence type="ECO:0000313" key="2">
    <source>
        <dbReference type="EMBL" id="CAH2085362.1"/>
    </source>
</evidence>
<evidence type="ECO:0000313" key="3">
    <source>
        <dbReference type="Proteomes" id="UP001153954"/>
    </source>
</evidence>
<protein>
    <recommendedName>
        <fullName evidence="1">Reverse transcriptase domain-containing protein</fullName>
    </recommendedName>
</protein>
<organism evidence="2 3">
    <name type="scientific">Euphydryas editha</name>
    <name type="common">Edith's checkerspot</name>
    <dbReference type="NCBI Taxonomy" id="104508"/>
    <lineage>
        <taxon>Eukaryota</taxon>
        <taxon>Metazoa</taxon>
        <taxon>Ecdysozoa</taxon>
        <taxon>Arthropoda</taxon>
        <taxon>Hexapoda</taxon>
        <taxon>Insecta</taxon>
        <taxon>Pterygota</taxon>
        <taxon>Neoptera</taxon>
        <taxon>Endopterygota</taxon>
        <taxon>Lepidoptera</taxon>
        <taxon>Glossata</taxon>
        <taxon>Ditrysia</taxon>
        <taxon>Papilionoidea</taxon>
        <taxon>Nymphalidae</taxon>
        <taxon>Nymphalinae</taxon>
        <taxon>Euphydryas</taxon>
    </lineage>
</organism>
<dbReference type="InterPro" id="IPR043502">
    <property type="entry name" value="DNA/RNA_pol_sf"/>
</dbReference>
<name>A0AAU9TGY7_EUPED</name>